<accession>A0AAU9J5H8</accession>
<protein>
    <submittedName>
        <fullName evidence="1">Uncharacterized protein</fullName>
    </submittedName>
</protein>
<dbReference type="Proteomes" id="UP001162131">
    <property type="component" value="Unassembled WGS sequence"/>
</dbReference>
<evidence type="ECO:0000313" key="2">
    <source>
        <dbReference type="Proteomes" id="UP001162131"/>
    </source>
</evidence>
<dbReference type="AlphaFoldDB" id="A0AAU9J5H8"/>
<gene>
    <name evidence="1" type="ORF">BSTOLATCC_MIC14668</name>
</gene>
<sequence>MGCGIPKHKGLLENSMTLKNYSARTNHFQELSSHIKDLMLKKKRKRYIIRVFTPDTIGLNDDSIALPLSKSR</sequence>
<name>A0AAU9J5H8_9CILI</name>
<dbReference type="EMBL" id="CAJZBQ010000014">
    <property type="protein sequence ID" value="CAG9315924.1"/>
    <property type="molecule type" value="Genomic_DNA"/>
</dbReference>
<organism evidence="1 2">
    <name type="scientific">Blepharisma stoltei</name>
    <dbReference type="NCBI Taxonomy" id="1481888"/>
    <lineage>
        <taxon>Eukaryota</taxon>
        <taxon>Sar</taxon>
        <taxon>Alveolata</taxon>
        <taxon>Ciliophora</taxon>
        <taxon>Postciliodesmatophora</taxon>
        <taxon>Heterotrichea</taxon>
        <taxon>Heterotrichida</taxon>
        <taxon>Blepharismidae</taxon>
        <taxon>Blepharisma</taxon>
    </lineage>
</organism>
<proteinExistence type="predicted"/>
<comment type="caution">
    <text evidence="1">The sequence shown here is derived from an EMBL/GenBank/DDBJ whole genome shotgun (WGS) entry which is preliminary data.</text>
</comment>
<reference evidence="1" key="1">
    <citation type="submission" date="2021-09" db="EMBL/GenBank/DDBJ databases">
        <authorList>
            <consortium name="AG Swart"/>
            <person name="Singh M."/>
            <person name="Singh A."/>
            <person name="Seah K."/>
            <person name="Emmerich C."/>
        </authorList>
    </citation>
    <scope>NUCLEOTIDE SEQUENCE</scope>
    <source>
        <strain evidence="1">ATCC30299</strain>
    </source>
</reference>
<evidence type="ECO:0000313" key="1">
    <source>
        <dbReference type="EMBL" id="CAG9315924.1"/>
    </source>
</evidence>
<keyword evidence="2" id="KW-1185">Reference proteome</keyword>